<name>A2DWN7_TRIV3</name>
<gene>
    <name evidence="2" type="ORF">TVAG_202160</name>
</gene>
<feature type="compositionally biased region" description="Basic and acidic residues" evidence="1">
    <location>
        <begin position="163"/>
        <end position="173"/>
    </location>
</feature>
<dbReference type="PANTHER" id="PTHR28617">
    <property type="entry name" value="CILIA- AND FLAGELLA-ASSOCIATED PROTEIN 77"/>
    <property type="match status" value="1"/>
</dbReference>
<dbReference type="KEGG" id="tva:4773223"/>
<dbReference type="VEuPathDB" id="TrichDB:TVAGG3_0201530"/>
<dbReference type="Proteomes" id="UP000001542">
    <property type="component" value="Unassembled WGS sequence"/>
</dbReference>
<keyword evidence="3" id="KW-1185">Reference proteome</keyword>
<dbReference type="InterPro" id="IPR029147">
    <property type="entry name" value="CFAP77"/>
</dbReference>
<evidence type="ECO:0000313" key="3">
    <source>
        <dbReference type="Proteomes" id="UP000001542"/>
    </source>
</evidence>
<sequence length="223" mass="25837">MDIYAYRDYRPSMAKNALLVHGDIARATPSTHNLPPENYVYGIKSKKEAGVKEMFDNWAALENQPQSARRDKEFKPKQDYIATNRSAVKHGCITSREFREYQIEHPIMQKQKVFAPNSETPEAFHNRVSQMVHGKATPTFSEMDDCMHFKTGRALEQKAWEKKRAEQERRSLDQSKGTIAQRSHRPTKASIGHQYVAKEPNPVDSFKMKRFLAINRCSVVDHW</sequence>
<dbReference type="Pfam" id="PF14825">
    <property type="entry name" value="CFAP77"/>
    <property type="match status" value="1"/>
</dbReference>
<feature type="region of interest" description="Disordered" evidence="1">
    <location>
        <begin position="163"/>
        <end position="191"/>
    </location>
</feature>
<dbReference type="VEuPathDB" id="TrichDB:TVAG_202160"/>
<proteinExistence type="predicted"/>
<reference evidence="2" key="1">
    <citation type="submission" date="2006-10" db="EMBL/GenBank/DDBJ databases">
        <authorList>
            <person name="Amadeo P."/>
            <person name="Zhao Q."/>
            <person name="Wortman J."/>
            <person name="Fraser-Liggett C."/>
            <person name="Carlton J."/>
        </authorList>
    </citation>
    <scope>NUCLEOTIDE SEQUENCE</scope>
    <source>
        <strain evidence="2">G3</strain>
    </source>
</reference>
<accession>A2DWN7</accession>
<protein>
    <recommendedName>
        <fullName evidence="4">Flagellar associated protein</fullName>
    </recommendedName>
</protein>
<evidence type="ECO:0008006" key="4">
    <source>
        <dbReference type="Google" id="ProtNLM"/>
    </source>
</evidence>
<dbReference type="EMBL" id="DS113259">
    <property type="protein sequence ID" value="EAY15222.1"/>
    <property type="molecule type" value="Genomic_DNA"/>
</dbReference>
<dbReference type="AlphaFoldDB" id="A2DWN7"/>
<dbReference type="PANTHER" id="PTHR28617:SF1">
    <property type="entry name" value="CILIA- AND FLAGELLA-ASSOCIATED PROTEIN 77"/>
    <property type="match status" value="1"/>
</dbReference>
<organism evidence="2 3">
    <name type="scientific">Trichomonas vaginalis (strain ATCC PRA-98 / G3)</name>
    <dbReference type="NCBI Taxonomy" id="412133"/>
    <lineage>
        <taxon>Eukaryota</taxon>
        <taxon>Metamonada</taxon>
        <taxon>Parabasalia</taxon>
        <taxon>Trichomonadida</taxon>
        <taxon>Trichomonadidae</taxon>
        <taxon>Trichomonas</taxon>
    </lineage>
</organism>
<dbReference type="eggNOG" id="ENOG502SFES">
    <property type="taxonomic scope" value="Eukaryota"/>
</dbReference>
<dbReference type="RefSeq" id="XP_001327445.1">
    <property type="nucleotide sequence ID" value="XM_001327410.1"/>
</dbReference>
<evidence type="ECO:0000256" key="1">
    <source>
        <dbReference type="SAM" id="MobiDB-lite"/>
    </source>
</evidence>
<evidence type="ECO:0000313" key="2">
    <source>
        <dbReference type="EMBL" id="EAY15222.1"/>
    </source>
</evidence>
<reference evidence="2" key="2">
    <citation type="journal article" date="2007" name="Science">
        <title>Draft genome sequence of the sexually transmitted pathogen Trichomonas vaginalis.</title>
        <authorList>
            <person name="Carlton J.M."/>
            <person name="Hirt R.P."/>
            <person name="Silva J.C."/>
            <person name="Delcher A.L."/>
            <person name="Schatz M."/>
            <person name="Zhao Q."/>
            <person name="Wortman J.R."/>
            <person name="Bidwell S.L."/>
            <person name="Alsmark U.C.M."/>
            <person name="Besteiro S."/>
            <person name="Sicheritz-Ponten T."/>
            <person name="Noel C.J."/>
            <person name="Dacks J.B."/>
            <person name="Foster P.G."/>
            <person name="Simillion C."/>
            <person name="Van de Peer Y."/>
            <person name="Miranda-Saavedra D."/>
            <person name="Barton G.J."/>
            <person name="Westrop G.D."/>
            <person name="Mueller S."/>
            <person name="Dessi D."/>
            <person name="Fiori P.L."/>
            <person name="Ren Q."/>
            <person name="Paulsen I."/>
            <person name="Zhang H."/>
            <person name="Bastida-Corcuera F.D."/>
            <person name="Simoes-Barbosa A."/>
            <person name="Brown M.T."/>
            <person name="Hayes R.D."/>
            <person name="Mukherjee M."/>
            <person name="Okumura C.Y."/>
            <person name="Schneider R."/>
            <person name="Smith A.J."/>
            <person name="Vanacova S."/>
            <person name="Villalvazo M."/>
            <person name="Haas B.J."/>
            <person name="Pertea M."/>
            <person name="Feldblyum T.V."/>
            <person name="Utterback T.R."/>
            <person name="Shu C.L."/>
            <person name="Osoegawa K."/>
            <person name="de Jong P.J."/>
            <person name="Hrdy I."/>
            <person name="Horvathova L."/>
            <person name="Zubacova Z."/>
            <person name="Dolezal P."/>
            <person name="Malik S.B."/>
            <person name="Logsdon J.M. Jr."/>
            <person name="Henze K."/>
            <person name="Gupta A."/>
            <person name="Wang C.C."/>
            <person name="Dunne R.L."/>
            <person name="Upcroft J.A."/>
            <person name="Upcroft P."/>
            <person name="White O."/>
            <person name="Salzberg S.L."/>
            <person name="Tang P."/>
            <person name="Chiu C.-H."/>
            <person name="Lee Y.-S."/>
            <person name="Embley T.M."/>
            <person name="Coombs G.H."/>
            <person name="Mottram J.C."/>
            <person name="Tachezy J."/>
            <person name="Fraser-Liggett C.M."/>
            <person name="Johnson P.J."/>
        </authorList>
    </citation>
    <scope>NUCLEOTIDE SEQUENCE [LARGE SCALE GENOMIC DNA]</scope>
    <source>
        <strain evidence="2">G3</strain>
    </source>
</reference>
<dbReference type="OrthoDB" id="532484at2759"/>
<dbReference type="InParanoid" id="A2DWN7"/>